<evidence type="ECO:0000313" key="2">
    <source>
        <dbReference type="EMBL" id="ACX73828.1"/>
    </source>
</evidence>
<name>C9RJW5_FIBSS</name>
<dbReference type="AlphaFoldDB" id="C9RJW5"/>
<dbReference type="KEGG" id="fsu:Fisuc_0216"/>
<proteinExistence type="predicted"/>
<evidence type="ECO:0000256" key="1">
    <source>
        <dbReference type="SAM" id="MobiDB-lite"/>
    </source>
</evidence>
<keyword evidence="3" id="KW-0449">Lipoprotein</keyword>
<dbReference type="PROSITE" id="PS51257">
    <property type="entry name" value="PROKAR_LIPOPROTEIN"/>
    <property type="match status" value="1"/>
</dbReference>
<dbReference type="Proteomes" id="UP000001497">
    <property type="component" value="Chromosome"/>
</dbReference>
<sequence>MFYKHWKKISLALTGFFWASCDSGTTTEPPLYGAPPQYSRSSEIQNSSSSSEDKISSSSEPLPMPAYGVPQMDCEVTSESDLTVTCENGYTCTAKTDTVHVSAPACETFNGTTICPAYGVDADVFIKKYECNDGFTYDDTEFKKIYKTLSCTFKGSEIENTVPPKAYHDYECNDGAFCYSEQGTEKTTFNCIDTQGNEITYTEDEFKAMYNVKEPE</sequence>
<feature type="compositionally biased region" description="Low complexity" evidence="1">
    <location>
        <begin position="39"/>
        <end position="60"/>
    </location>
</feature>
<reference evidence="2 5" key="1">
    <citation type="submission" date="2009-10" db="EMBL/GenBank/DDBJ databases">
        <title>Complete sequence of Fibrobacter succinogenes subsp. succinogenes S85.</title>
        <authorList>
            <consortium name="US DOE Joint Genome Institute"/>
            <person name="Lucas S."/>
            <person name="Copeland A."/>
            <person name="Lapidus A."/>
            <person name="Glavina del Rio T."/>
            <person name="Tice H."/>
            <person name="Bruce D."/>
            <person name="Goodwin L."/>
            <person name="Pitluck S."/>
            <person name="Chertkov O."/>
            <person name="Detter J.C."/>
            <person name="Han C."/>
            <person name="Tapia R."/>
            <person name="Larimer F."/>
            <person name="Land M."/>
            <person name="Hauser L."/>
            <person name="Kyrpides N."/>
            <person name="Mikhailova N."/>
            <person name="Weimer P.J."/>
            <person name="Stevenson D.M."/>
            <person name="Boyum J."/>
            <person name="Brumm P.I."/>
            <person name="Mead D."/>
        </authorList>
    </citation>
    <scope>NUCLEOTIDE SEQUENCE [LARGE SCALE GENOMIC DNA]</scope>
    <source>
        <strain evidence="5">ATCC 19169 / S85</strain>
        <strain evidence="2">S85</strain>
    </source>
</reference>
<dbReference type="HOGENOM" id="CLU_1276091_0_0_0"/>
<accession>C9RJW5</accession>
<dbReference type="KEGG" id="fsc:FSU_0623"/>
<dbReference type="EMBL" id="CP001792">
    <property type="protein sequence ID" value="ACX73828.1"/>
    <property type="molecule type" value="Genomic_DNA"/>
</dbReference>
<reference evidence="4" key="2">
    <citation type="submission" date="2010-08" db="EMBL/GenBank/DDBJ databases">
        <title>Complete sequence of Fibrobacter succinogenes subsp. succinogenes S85.</title>
        <authorList>
            <person name="Durkin A.S."/>
            <person name="Nelson K.E."/>
            <person name="Morrison M."/>
            <person name="Forsberg C.W."/>
            <person name="Wilson D.B."/>
            <person name="Russell J.B."/>
            <person name="Cann I.K.O."/>
            <person name="Mackie R.I."/>
            <person name="White B.A."/>
        </authorList>
    </citation>
    <scope>NUCLEOTIDE SEQUENCE [LARGE SCALE GENOMIC DNA]</scope>
    <source>
        <strain evidence="4">ATCC 19169 / S85</strain>
    </source>
</reference>
<gene>
    <name evidence="2" type="ordered locus">Fisuc_0216</name>
    <name evidence="3" type="ordered locus">FSU_0623</name>
</gene>
<dbReference type="EMBL" id="CP002158">
    <property type="protein sequence ID" value="ADL27038.1"/>
    <property type="molecule type" value="Genomic_DNA"/>
</dbReference>
<evidence type="ECO:0000313" key="5">
    <source>
        <dbReference type="Proteomes" id="UP000001497"/>
    </source>
</evidence>
<dbReference type="RefSeq" id="WP_012820058.1">
    <property type="nucleotide sequence ID" value="NC_013410.1"/>
</dbReference>
<keyword evidence="5" id="KW-1185">Reference proteome</keyword>
<reference evidence="3" key="3">
    <citation type="submission" date="2010-08" db="EMBL/GenBank/DDBJ databases">
        <authorList>
            <person name="Durkin A.S."/>
            <person name="Nelson K.E."/>
            <person name="Morrison M."/>
            <person name="Forsberg C.W."/>
            <person name="Wilson D.B."/>
            <person name="Russell J.B."/>
            <person name="Cann I.K.O."/>
            <person name="Mackie R.I."/>
            <person name="White B.A."/>
        </authorList>
    </citation>
    <scope>NUCLEOTIDE SEQUENCE</scope>
    <source>
        <strain evidence="3">S85</strain>
    </source>
</reference>
<dbReference type="STRING" id="59374.FSU_0623"/>
<evidence type="ECO:0000313" key="4">
    <source>
        <dbReference type="Proteomes" id="UP000000517"/>
    </source>
</evidence>
<dbReference type="Proteomes" id="UP000000517">
    <property type="component" value="Chromosome"/>
</dbReference>
<evidence type="ECO:0000313" key="3">
    <source>
        <dbReference type="EMBL" id="ADL27038.1"/>
    </source>
</evidence>
<organism evidence="3 4">
    <name type="scientific">Fibrobacter succinogenes (strain ATCC 19169 / S85)</name>
    <dbReference type="NCBI Taxonomy" id="59374"/>
    <lineage>
        <taxon>Bacteria</taxon>
        <taxon>Pseudomonadati</taxon>
        <taxon>Fibrobacterota</taxon>
        <taxon>Fibrobacteria</taxon>
        <taxon>Fibrobacterales</taxon>
        <taxon>Fibrobacteraceae</taxon>
        <taxon>Fibrobacter</taxon>
    </lineage>
</organism>
<feature type="region of interest" description="Disordered" evidence="1">
    <location>
        <begin position="30"/>
        <end position="62"/>
    </location>
</feature>
<protein>
    <submittedName>
        <fullName evidence="3">Putative lipoprotein</fullName>
    </submittedName>
</protein>
<dbReference type="OrthoDB" id="9803919at2"/>